<keyword evidence="4 6" id="KW-1133">Transmembrane helix</keyword>
<keyword evidence="8" id="KW-1185">Reference proteome</keyword>
<evidence type="ECO:0000256" key="3">
    <source>
        <dbReference type="ARBA" id="ARBA00022692"/>
    </source>
</evidence>
<evidence type="ECO:0000256" key="6">
    <source>
        <dbReference type="SAM" id="Phobius"/>
    </source>
</evidence>
<accession>A0A087ARM8</accession>
<feature type="transmembrane region" description="Helical" evidence="6">
    <location>
        <begin position="47"/>
        <end position="67"/>
    </location>
</feature>
<evidence type="ECO:0000256" key="5">
    <source>
        <dbReference type="ARBA" id="ARBA00023136"/>
    </source>
</evidence>
<keyword evidence="5 6" id="KW-0472">Membrane</keyword>
<gene>
    <name evidence="7" type="ORF">BIGA_0882</name>
</gene>
<dbReference type="EMBL" id="JGYX01000002">
    <property type="protein sequence ID" value="KFI61428.1"/>
    <property type="molecule type" value="Genomic_DNA"/>
</dbReference>
<dbReference type="InterPro" id="IPR002797">
    <property type="entry name" value="Polysacc_synth"/>
</dbReference>
<organism evidence="7 8">
    <name type="scientific">Bifidobacterium pullorum subsp. gallinarum</name>
    <dbReference type="NCBI Taxonomy" id="78344"/>
    <lineage>
        <taxon>Bacteria</taxon>
        <taxon>Bacillati</taxon>
        <taxon>Actinomycetota</taxon>
        <taxon>Actinomycetes</taxon>
        <taxon>Bifidobacteriales</taxon>
        <taxon>Bifidobacteriaceae</taxon>
        <taxon>Bifidobacterium</taxon>
    </lineage>
</organism>
<keyword evidence="2" id="KW-1003">Cell membrane</keyword>
<feature type="transmembrane region" description="Helical" evidence="6">
    <location>
        <begin position="293"/>
        <end position="318"/>
    </location>
</feature>
<name>A0A087ARM8_9BIFI</name>
<evidence type="ECO:0000313" key="7">
    <source>
        <dbReference type="EMBL" id="KFI61428.1"/>
    </source>
</evidence>
<feature type="transmembrane region" description="Helical" evidence="6">
    <location>
        <begin position="12"/>
        <end position="35"/>
    </location>
</feature>
<feature type="transmembrane region" description="Helical" evidence="6">
    <location>
        <begin position="79"/>
        <end position="104"/>
    </location>
</feature>
<keyword evidence="3 6" id="KW-0812">Transmembrane</keyword>
<protein>
    <submittedName>
        <fullName evidence="7">Flippase Wzx</fullName>
    </submittedName>
</protein>
<dbReference type="OrthoDB" id="3249502at2"/>
<feature type="transmembrane region" description="Helical" evidence="6">
    <location>
        <begin position="116"/>
        <end position="134"/>
    </location>
</feature>
<dbReference type="PANTHER" id="PTHR30250:SF11">
    <property type="entry name" value="O-ANTIGEN TRANSPORTER-RELATED"/>
    <property type="match status" value="1"/>
</dbReference>
<comment type="caution">
    <text evidence="7">The sequence shown here is derived from an EMBL/GenBank/DDBJ whole genome shotgun (WGS) entry which is preliminary data.</text>
</comment>
<dbReference type="InterPro" id="IPR050833">
    <property type="entry name" value="Poly_Biosynth_Transport"/>
</dbReference>
<dbReference type="GO" id="GO:0005886">
    <property type="term" value="C:plasma membrane"/>
    <property type="evidence" value="ECO:0007669"/>
    <property type="project" value="UniProtKB-SubCell"/>
</dbReference>
<feature type="transmembrane region" description="Helical" evidence="6">
    <location>
        <begin position="141"/>
        <end position="166"/>
    </location>
</feature>
<dbReference type="eggNOG" id="COG2244">
    <property type="taxonomic scope" value="Bacteria"/>
</dbReference>
<sequence length="475" mass="53950">MHGIRYLIKNIGLLTISSFGTKLLSFFLVPLYTNILSTSEYGLYDLLNTTIAVLVPLLTVNIADAVMRFPLDKGSNPNAILSVGFQFFLIGFIPLTIIVFLNYLINFLPILHDYSIYFILLYMVTALNGIMNSYARGIEKIAALSISGIISTIFIIILNILLLVFFPFGINGYFIANIVGIAAQTAYLFIAAEAWKGFKYSLRSTSDLRHEMKTYSLPLMTNTLAWWVNNSSARYIITWLRGLSENGIFSVSYKIPSILSIFQTIFMQAWTISATKDFDPEDRKGFFTKVYNYYNFAMTIICSFLIMTARLMASFLYAKGFYTAWRCVPFLLISILFGAISGYLGGIFAAVKDSRSIATTTLIGAITNIILDFGLVFIFGSIGAAIANMVSYWVVWAMRMRIVRRHVRIVFHVFRDYVSYALLMVQCCLLLSFPRDDWGLYIIEFGLFIAIFVLYFREVSQLFTEIINLFVAKRI</sequence>
<dbReference type="PANTHER" id="PTHR30250">
    <property type="entry name" value="PST FAMILY PREDICTED COLANIC ACID TRANSPORTER"/>
    <property type="match status" value="1"/>
</dbReference>
<evidence type="ECO:0000256" key="4">
    <source>
        <dbReference type="ARBA" id="ARBA00022989"/>
    </source>
</evidence>
<comment type="subcellular location">
    <subcellularLocation>
        <location evidence="1">Cell membrane</location>
        <topology evidence="1">Multi-pass membrane protein</topology>
    </subcellularLocation>
</comment>
<dbReference type="RefSeq" id="WP_033507882.1">
    <property type="nucleotide sequence ID" value="NZ_JGYX01000002.1"/>
</dbReference>
<proteinExistence type="predicted"/>
<feature type="transmembrane region" description="Helical" evidence="6">
    <location>
        <begin position="330"/>
        <end position="351"/>
    </location>
</feature>
<evidence type="ECO:0000256" key="1">
    <source>
        <dbReference type="ARBA" id="ARBA00004651"/>
    </source>
</evidence>
<dbReference type="AlphaFoldDB" id="A0A087ARM8"/>
<feature type="transmembrane region" description="Helical" evidence="6">
    <location>
        <begin position="172"/>
        <end position="195"/>
    </location>
</feature>
<feature type="transmembrane region" description="Helical" evidence="6">
    <location>
        <begin position="417"/>
        <end position="433"/>
    </location>
</feature>
<reference evidence="7 8" key="1">
    <citation type="submission" date="2014-03" db="EMBL/GenBank/DDBJ databases">
        <title>Genomics of Bifidobacteria.</title>
        <authorList>
            <person name="Ventura M."/>
            <person name="Milani C."/>
            <person name="Lugli G.A."/>
        </authorList>
    </citation>
    <scope>NUCLEOTIDE SEQUENCE [LARGE SCALE GENOMIC DNA]</scope>
    <source>
        <strain evidence="7 8">LMG 11586</strain>
    </source>
</reference>
<dbReference type="Pfam" id="PF01943">
    <property type="entry name" value="Polysacc_synt"/>
    <property type="match status" value="1"/>
</dbReference>
<evidence type="ECO:0000256" key="2">
    <source>
        <dbReference type="ARBA" id="ARBA00022475"/>
    </source>
</evidence>
<evidence type="ECO:0000313" key="8">
    <source>
        <dbReference type="Proteomes" id="UP000029046"/>
    </source>
</evidence>
<dbReference type="Proteomes" id="UP000029046">
    <property type="component" value="Unassembled WGS sequence"/>
</dbReference>
<feature type="transmembrane region" description="Helical" evidence="6">
    <location>
        <begin position="439"/>
        <end position="456"/>
    </location>
</feature>
<feature type="transmembrane region" description="Helical" evidence="6">
    <location>
        <begin position="363"/>
        <end position="396"/>
    </location>
</feature>